<dbReference type="AlphaFoldDB" id="A8LZM1"/>
<dbReference type="eggNOG" id="ENOG5032VEE">
    <property type="taxonomic scope" value="Bacteria"/>
</dbReference>
<protein>
    <recommendedName>
        <fullName evidence="2">Immunity protein 21 of polymorphic toxin system</fullName>
    </recommendedName>
</protein>
<accession>A8LZM1</accession>
<reference evidence="1" key="1">
    <citation type="submission" date="2007-10" db="EMBL/GenBank/DDBJ databases">
        <title>Complete sequence of Salinispora arenicola CNS-205.</title>
        <authorList>
            <consortium name="US DOE Joint Genome Institute"/>
            <person name="Copeland A."/>
            <person name="Lucas S."/>
            <person name="Lapidus A."/>
            <person name="Barry K."/>
            <person name="Glavina del Rio T."/>
            <person name="Dalin E."/>
            <person name="Tice H."/>
            <person name="Pitluck S."/>
            <person name="Foster B."/>
            <person name="Schmutz J."/>
            <person name="Larimer F."/>
            <person name="Land M."/>
            <person name="Hauser L."/>
            <person name="Kyrpides N."/>
            <person name="Ivanova N."/>
            <person name="Jensen P.R."/>
            <person name="Moore B.S."/>
            <person name="Penn K."/>
            <person name="Jenkins C."/>
            <person name="Udwary D."/>
            <person name="Xiang L."/>
            <person name="Gontang E."/>
            <person name="Richardson P."/>
        </authorList>
    </citation>
    <scope>NUCLEOTIDE SEQUENCE [LARGE SCALE GENOMIC DNA]</scope>
    <source>
        <strain evidence="1">CNS-205</strain>
    </source>
</reference>
<dbReference type="InterPro" id="IPR028961">
    <property type="entry name" value="Imm21"/>
</dbReference>
<dbReference type="HOGENOM" id="CLU_125896_0_0_11"/>
<proteinExistence type="predicted"/>
<dbReference type="PATRIC" id="fig|391037.6.peg.2034"/>
<dbReference type="Pfam" id="PF15589">
    <property type="entry name" value="Imm21"/>
    <property type="match status" value="1"/>
</dbReference>
<sequence length="184" mass="20268">MCRRGLARSLREVESLQYTWVSSAGGPLLVAPQSALSLWTGADGTDGPVDSWGDYGRACAIDGYVGVVAVGQQQALVLGDEPAMTTYLPSERLFLRWAAANEEDDLVSAARRAVRDGVTWDDDEDVRWMVDGPVVMFDSAWPGAELEPDNHLVIDLRPSEYRVRATYRADGDNWMILVQLQPVP</sequence>
<organism evidence="1">
    <name type="scientific">Salinispora arenicola (strain CNS-205)</name>
    <dbReference type="NCBI Taxonomy" id="391037"/>
    <lineage>
        <taxon>Bacteria</taxon>
        <taxon>Bacillati</taxon>
        <taxon>Actinomycetota</taxon>
        <taxon>Actinomycetes</taxon>
        <taxon>Micromonosporales</taxon>
        <taxon>Micromonosporaceae</taxon>
        <taxon>Salinispora</taxon>
    </lineage>
</organism>
<evidence type="ECO:0000313" key="1">
    <source>
        <dbReference type="EMBL" id="ABV97884.1"/>
    </source>
</evidence>
<dbReference type="STRING" id="391037.Sare_2008"/>
<dbReference type="KEGG" id="saq:Sare_2008"/>
<name>A8LZM1_SALAI</name>
<evidence type="ECO:0008006" key="2">
    <source>
        <dbReference type="Google" id="ProtNLM"/>
    </source>
</evidence>
<gene>
    <name evidence="1" type="ordered locus">Sare_2008</name>
</gene>
<dbReference type="EMBL" id="CP000850">
    <property type="protein sequence ID" value="ABV97884.1"/>
    <property type="molecule type" value="Genomic_DNA"/>
</dbReference>